<evidence type="ECO:0000313" key="1">
    <source>
        <dbReference type="EMBL" id="MBB3859440.1"/>
    </source>
</evidence>
<dbReference type="Proteomes" id="UP000562395">
    <property type="component" value="Unassembled WGS sequence"/>
</dbReference>
<name>A0A7W5ZX53_9SPHN</name>
<evidence type="ECO:0000313" key="2">
    <source>
        <dbReference type="Proteomes" id="UP000562395"/>
    </source>
</evidence>
<comment type="caution">
    <text evidence="1">The sequence shown here is derived from an EMBL/GenBank/DDBJ whole genome shotgun (WGS) entry which is preliminary data.</text>
</comment>
<protein>
    <submittedName>
        <fullName evidence="1">Uncharacterized protein</fullName>
    </submittedName>
</protein>
<organism evidence="1 2">
    <name type="scientific">Novosphingobium hassiacum</name>
    <dbReference type="NCBI Taxonomy" id="173676"/>
    <lineage>
        <taxon>Bacteria</taxon>
        <taxon>Pseudomonadati</taxon>
        <taxon>Pseudomonadota</taxon>
        <taxon>Alphaproteobacteria</taxon>
        <taxon>Sphingomonadales</taxon>
        <taxon>Sphingomonadaceae</taxon>
        <taxon>Novosphingobium</taxon>
    </lineage>
</organism>
<accession>A0A7W5ZX53</accession>
<gene>
    <name evidence="1" type="ORF">GGQ88_000680</name>
</gene>
<dbReference type="EMBL" id="JACICY010000001">
    <property type="protein sequence ID" value="MBB3859440.1"/>
    <property type="molecule type" value="Genomic_DNA"/>
</dbReference>
<dbReference type="AlphaFoldDB" id="A0A7W5ZX53"/>
<sequence>MVDPYYGIEIPQELRDLADRHQGHIADLIGKLRTVGLDDNAIEIAVDQLMGTYRSQLVEAVKAVGGARA</sequence>
<proteinExistence type="predicted"/>
<reference evidence="1 2" key="1">
    <citation type="submission" date="2020-08" db="EMBL/GenBank/DDBJ databases">
        <title>Genomic Encyclopedia of Type Strains, Phase IV (KMG-IV): sequencing the most valuable type-strain genomes for metagenomic binning, comparative biology and taxonomic classification.</title>
        <authorList>
            <person name="Goeker M."/>
        </authorList>
    </citation>
    <scope>NUCLEOTIDE SEQUENCE [LARGE SCALE GENOMIC DNA]</scope>
    <source>
        <strain evidence="1 2">DSM 14552</strain>
    </source>
</reference>
<dbReference type="RefSeq" id="WP_183611686.1">
    <property type="nucleotide sequence ID" value="NZ_JACICY010000001.1"/>
</dbReference>
<keyword evidence="2" id="KW-1185">Reference proteome</keyword>